<dbReference type="Pfam" id="PF01135">
    <property type="entry name" value="PCMT"/>
    <property type="match status" value="1"/>
</dbReference>
<evidence type="ECO:0000256" key="2">
    <source>
        <dbReference type="ARBA" id="ARBA00013346"/>
    </source>
</evidence>
<dbReference type="CDD" id="cd02440">
    <property type="entry name" value="AdoMet_MTases"/>
    <property type="match status" value="1"/>
</dbReference>
<gene>
    <name evidence="4" type="ORF">B2M20_10120</name>
</gene>
<evidence type="ECO:0000313" key="5">
    <source>
        <dbReference type="Proteomes" id="UP000189940"/>
    </source>
</evidence>
<keyword evidence="4" id="KW-0489">Methyltransferase</keyword>
<comment type="caution">
    <text evidence="4">The sequence shown here is derived from an EMBL/GenBank/DDBJ whole genome shotgun (WGS) entry which is preliminary data.</text>
</comment>
<keyword evidence="5" id="KW-1185">Reference proteome</keyword>
<dbReference type="EMBL" id="MWPQ01000040">
    <property type="protein sequence ID" value="OPH82876.1"/>
    <property type="molecule type" value="Genomic_DNA"/>
</dbReference>
<organism evidence="4 5">
    <name type="scientific">Nitrobacter vulgaris</name>
    <dbReference type="NCBI Taxonomy" id="29421"/>
    <lineage>
        <taxon>Bacteria</taxon>
        <taxon>Pseudomonadati</taxon>
        <taxon>Pseudomonadota</taxon>
        <taxon>Alphaproteobacteria</taxon>
        <taxon>Hyphomicrobiales</taxon>
        <taxon>Nitrobacteraceae</taxon>
        <taxon>Nitrobacter</taxon>
    </lineage>
</organism>
<dbReference type="PANTHER" id="PTHR11579:SF18">
    <property type="entry name" value="PROTEIN-L-ISOASPARTATE O-METHYLTRANSFERASE"/>
    <property type="match status" value="1"/>
</dbReference>
<dbReference type="InterPro" id="IPR029063">
    <property type="entry name" value="SAM-dependent_MTases_sf"/>
</dbReference>
<name>A0A1V4HY27_NITVU</name>
<comment type="similarity">
    <text evidence="1">Belongs to the methyltransferase superfamily. L-isoaspartyl/D-aspartyl protein methyltransferase family.</text>
</comment>
<dbReference type="AlphaFoldDB" id="A0A1V4HY27"/>
<protein>
    <recommendedName>
        <fullName evidence="2">Protein-L-isoaspartate O-methyltransferase</fullName>
    </recommendedName>
    <alternativeName>
        <fullName evidence="3">Protein L-isoaspartyl methyltransferase</fullName>
    </alternativeName>
</protein>
<dbReference type="RefSeq" id="WP_079446906.1">
    <property type="nucleotide sequence ID" value="NZ_MWPQ01000040.1"/>
</dbReference>
<dbReference type="GO" id="GO:0004719">
    <property type="term" value="F:protein-L-isoaspartate (D-aspartate) O-methyltransferase activity"/>
    <property type="evidence" value="ECO:0007669"/>
    <property type="project" value="InterPro"/>
</dbReference>
<dbReference type="InterPro" id="IPR000682">
    <property type="entry name" value="PCMT"/>
</dbReference>
<proteinExistence type="inferred from homology"/>
<accession>A0A1V4HY27</accession>
<keyword evidence="4" id="KW-0808">Transferase</keyword>
<evidence type="ECO:0000256" key="1">
    <source>
        <dbReference type="ARBA" id="ARBA00005369"/>
    </source>
</evidence>
<dbReference type="OrthoDB" id="9798496at2"/>
<dbReference type="Proteomes" id="UP000189940">
    <property type="component" value="Unassembled WGS sequence"/>
</dbReference>
<reference evidence="4 5" key="1">
    <citation type="submission" date="2017-02" db="EMBL/GenBank/DDBJ databases">
        <title>Genome sequence of the nitrite-oxidizing bacterium Nitrobacter vulgaris strain Ab1.</title>
        <authorList>
            <person name="Mellbye B.L."/>
            <person name="Davis E.W."/>
            <person name="Spieck E."/>
            <person name="Chang J.H."/>
            <person name="Bottomley P.J."/>
            <person name="Sayavedra-Soto L.A."/>
        </authorList>
    </citation>
    <scope>NUCLEOTIDE SEQUENCE [LARGE SCALE GENOMIC DNA]</scope>
    <source>
        <strain evidence="4 5">Ab1</strain>
    </source>
</reference>
<dbReference type="PANTHER" id="PTHR11579">
    <property type="entry name" value="PROTEIN-L-ISOASPARTATE O-METHYLTRANSFERASE"/>
    <property type="match status" value="1"/>
</dbReference>
<evidence type="ECO:0000313" key="4">
    <source>
        <dbReference type="EMBL" id="OPH82876.1"/>
    </source>
</evidence>
<dbReference type="STRING" id="29421.B2M20_10120"/>
<dbReference type="GO" id="GO:0032259">
    <property type="term" value="P:methylation"/>
    <property type="evidence" value="ECO:0007669"/>
    <property type="project" value="UniProtKB-KW"/>
</dbReference>
<dbReference type="Gene3D" id="3.40.50.150">
    <property type="entry name" value="Vaccinia Virus protein VP39"/>
    <property type="match status" value="1"/>
</dbReference>
<evidence type="ECO:0000256" key="3">
    <source>
        <dbReference type="ARBA" id="ARBA00030757"/>
    </source>
</evidence>
<sequence length="221" mass="23218">MSDFSTARGKMVDGQVRTSDVTDPRVIDAMMALPREIFVPEDRRALAYLDLDLDVSERGAPKRYLIKPMVVAKMIQAAEIKSTDNVLVVGCATGYTAALAAKLADRVTATESDPALAAKASDILASLGLGHVTIVTAAACKGAPAHAPYDVIILEGATEIAPDTLYGQLAGEGRLVGVFAMSGAPRAVIVTHSHSDFGRRALFDASVPVLPGLEQPPAFVF</sequence>
<dbReference type="SUPFAM" id="SSF53335">
    <property type="entry name" value="S-adenosyl-L-methionine-dependent methyltransferases"/>
    <property type="match status" value="1"/>
</dbReference>
<dbReference type="GO" id="GO:0005737">
    <property type="term" value="C:cytoplasm"/>
    <property type="evidence" value="ECO:0007669"/>
    <property type="project" value="TreeGrafter"/>
</dbReference>